<evidence type="ECO:0000313" key="1">
    <source>
        <dbReference type="EMBL" id="WFN37234.1"/>
    </source>
</evidence>
<keyword evidence="2" id="KW-1185">Reference proteome</keyword>
<dbReference type="InterPro" id="IPR012031">
    <property type="entry name" value="MTH0776-like"/>
</dbReference>
<sequence>MGCLDKLPYEVLLRHSSFSECRDYLKKNYNEIYTVAPGYKIFDVHIIGVPPVTVALDDNIVIFPFTKPCHGTFLVRVESEEEAQRLRKGSKKI</sequence>
<reference evidence="1" key="1">
    <citation type="submission" date="2022-01" db="EMBL/GenBank/DDBJ databases">
        <title>Complete genome of Methanomicrobium antiquum DSM 21220.</title>
        <authorList>
            <person name="Chen S.-C."/>
            <person name="You Y.-T."/>
            <person name="Zhou Y.-Z."/>
            <person name="Lai M.-C."/>
        </authorList>
    </citation>
    <scope>NUCLEOTIDE SEQUENCE</scope>
    <source>
        <strain evidence="1">DSM 21220</strain>
    </source>
</reference>
<dbReference type="AlphaFoldDB" id="A0AAF0FZB3"/>
<dbReference type="RefSeq" id="WP_278100074.1">
    <property type="nucleotide sequence ID" value="NZ_CP091092.1"/>
</dbReference>
<dbReference type="GeneID" id="79949182"/>
<dbReference type="KEGG" id="manq:L1994_02265"/>
<gene>
    <name evidence="1" type="ORF">L1994_02265</name>
</gene>
<evidence type="ECO:0000313" key="2">
    <source>
        <dbReference type="Proteomes" id="UP001218895"/>
    </source>
</evidence>
<organism evidence="1 2">
    <name type="scientific">Methanomicrobium antiquum</name>
    <dbReference type="NCBI Taxonomy" id="487686"/>
    <lineage>
        <taxon>Archaea</taxon>
        <taxon>Methanobacteriati</taxon>
        <taxon>Methanobacteriota</taxon>
        <taxon>Stenosarchaea group</taxon>
        <taxon>Methanomicrobia</taxon>
        <taxon>Methanomicrobiales</taxon>
        <taxon>Methanomicrobiaceae</taxon>
        <taxon>Methanomicrobium</taxon>
    </lineage>
</organism>
<protein>
    <submittedName>
        <fullName evidence="1">DUF1894 domain-containing protein</fullName>
    </submittedName>
</protein>
<accession>A0AAF0FZB3</accession>
<dbReference type="Pfam" id="PF08979">
    <property type="entry name" value="DUF1894"/>
    <property type="match status" value="1"/>
</dbReference>
<dbReference type="EMBL" id="CP091092">
    <property type="protein sequence ID" value="WFN37234.1"/>
    <property type="molecule type" value="Genomic_DNA"/>
</dbReference>
<proteinExistence type="predicted"/>
<name>A0AAF0FZB3_9EURY</name>
<dbReference type="Proteomes" id="UP001218895">
    <property type="component" value="Chromosome"/>
</dbReference>
<dbReference type="PIRSF" id="PIRSF006577">
    <property type="entry name" value="UCP006577"/>
    <property type="match status" value="1"/>
</dbReference>